<sequence>MLFLNIELELCLDHGYGLLTQTISPLLVIPRRWIVLLTTLGTSWNFGGKGEGASSSRRQSSSSFQQIGVSSKPNMRSVMSDKILPPTPIGQELIKTRSDISDTDNHQHSQPATRISRKGRVTNMVYGYLKPSPETKIKKEMGKKGKKGNCQEVSRPEKSLGTR</sequence>
<feature type="compositionally biased region" description="Basic and acidic residues" evidence="1">
    <location>
        <begin position="154"/>
        <end position="163"/>
    </location>
</feature>
<feature type="region of interest" description="Disordered" evidence="1">
    <location>
        <begin position="48"/>
        <end position="163"/>
    </location>
</feature>
<dbReference type="AlphaFoldDB" id="A0A6G1JTD5"/>
<accession>A0A6G1JTD5</accession>
<reference evidence="2" key="1">
    <citation type="journal article" date="2020" name="Stud. Mycol.">
        <title>101 Dothideomycetes genomes: a test case for predicting lifestyles and emergence of pathogens.</title>
        <authorList>
            <person name="Haridas S."/>
            <person name="Albert R."/>
            <person name="Binder M."/>
            <person name="Bloem J."/>
            <person name="Labutti K."/>
            <person name="Salamov A."/>
            <person name="Andreopoulos B."/>
            <person name="Baker S."/>
            <person name="Barry K."/>
            <person name="Bills G."/>
            <person name="Bluhm B."/>
            <person name="Cannon C."/>
            <person name="Castanera R."/>
            <person name="Culley D."/>
            <person name="Daum C."/>
            <person name="Ezra D."/>
            <person name="Gonzalez J."/>
            <person name="Henrissat B."/>
            <person name="Kuo A."/>
            <person name="Liang C."/>
            <person name="Lipzen A."/>
            <person name="Lutzoni F."/>
            <person name="Magnuson J."/>
            <person name="Mondo S."/>
            <person name="Nolan M."/>
            <person name="Ohm R."/>
            <person name="Pangilinan J."/>
            <person name="Park H.-J."/>
            <person name="Ramirez L."/>
            <person name="Alfaro M."/>
            <person name="Sun H."/>
            <person name="Tritt A."/>
            <person name="Yoshinaga Y."/>
            <person name="Zwiers L.-H."/>
            <person name="Turgeon B."/>
            <person name="Goodwin S."/>
            <person name="Spatafora J."/>
            <person name="Crous P."/>
            <person name="Grigoriev I."/>
        </authorList>
    </citation>
    <scope>NUCLEOTIDE SEQUENCE</scope>
    <source>
        <strain evidence="2">CBS 279.74</strain>
    </source>
</reference>
<protein>
    <submittedName>
        <fullName evidence="2">Uncharacterized protein</fullName>
    </submittedName>
</protein>
<name>A0A6G1JTD5_9PLEO</name>
<evidence type="ECO:0000313" key="3">
    <source>
        <dbReference type="Proteomes" id="UP000799428"/>
    </source>
</evidence>
<dbReference type="EMBL" id="MU005787">
    <property type="protein sequence ID" value="KAF2703481.1"/>
    <property type="molecule type" value="Genomic_DNA"/>
</dbReference>
<feature type="compositionally biased region" description="Low complexity" evidence="1">
    <location>
        <begin position="54"/>
        <end position="71"/>
    </location>
</feature>
<keyword evidence="3" id="KW-1185">Reference proteome</keyword>
<gene>
    <name evidence="2" type="ORF">K504DRAFT_508050</name>
</gene>
<evidence type="ECO:0000313" key="2">
    <source>
        <dbReference type="EMBL" id="KAF2703481.1"/>
    </source>
</evidence>
<dbReference type="Proteomes" id="UP000799428">
    <property type="component" value="Unassembled WGS sequence"/>
</dbReference>
<feature type="compositionally biased region" description="Basic and acidic residues" evidence="1">
    <location>
        <begin position="133"/>
        <end position="143"/>
    </location>
</feature>
<feature type="compositionally biased region" description="Basic and acidic residues" evidence="1">
    <location>
        <begin position="94"/>
        <end position="107"/>
    </location>
</feature>
<evidence type="ECO:0000256" key="1">
    <source>
        <dbReference type="SAM" id="MobiDB-lite"/>
    </source>
</evidence>
<proteinExistence type="predicted"/>
<organism evidence="2 3">
    <name type="scientific">Pleomassaria siparia CBS 279.74</name>
    <dbReference type="NCBI Taxonomy" id="1314801"/>
    <lineage>
        <taxon>Eukaryota</taxon>
        <taxon>Fungi</taxon>
        <taxon>Dikarya</taxon>
        <taxon>Ascomycota</taxon>
        <taxon>Pezizomycotina</taxon>
        <taxon>Dothideomycetes</taxon>
        <taxon>Pleosporomycetidae</taxon>
        <taxon>Pleosporales</taxon>
        <taxon>Pleomassariaceae</taxon>
        <taxon>Pleomassaria</taxon>
    </lineage>
</organism>